<dbReference type="STRING" id="1365484.W6PZ19"/>
<evidence type="ECO:0000313" key="1">
    <source>
        <dbReference type="EMBL" id="CDM28976.1"/>
    </source>
</evidence>
<dbReference type="Gene3D" id="1.10.510.10">
    <property type="entry name" value="Transferase(Phosphotransferase) domain 1"/>
    <property type="match status" value="1"/>
</dbReference>
<dbReference type="OrthoDB" id="5979581at2759"/>
<reference evidence="1" key="1">
    <citation type="journal article" date="2014" name="Nat. Commun.">
        <title>Multiple recent horizontal transfers of a large genomic region in cheese making fungi.</title>
        <authorList>
            <person name="Cheeseman K."/>
            <person name="Ropars J."/>
            <person name="Renault P."/>
            <person name="Dupont J."/>
            <person name="Gouzy J."/>
            <person name="Branca A."/>
            <person name="Abraham A.L."/>
            <person name="Ceppi M."/>
            <person name="Conseiller E."/>
            <person name="Debuchy R."/>
            <person name="Malagnac F."/>
            <person name="Goarin A."/>
            <person name="Silar P."/>
            <person name="Lacoste S."/>
            <person name="Sallet E."/>
            <person name="Bensimon A."/>
            <person name="Giraud T."/>
            <person name="Brygoo Y."/>
        </authorList>
    </citation>
    <scope>NUCLEOTIDE SEQUENCE [LARGE SCALE GENOMIC DNA]</scope>
    <source>
        <strain evidence="1">FM164</strain>
    </source>
</reference>
<evidence type="ECO:0000313" key="2">
    <source>
        <dbReference type="Proteomes" id="UP000030686"/>
    </source>
</evidence>
<organism evidence="1 2">
    <name type="scientific">Penicillium roqueforti (strain FM164)</name>
    <dbReference type="NCBI Taxonomy" id="1365484"/>
    <lineage>
        <taxon>Eukaryota</taxon>
        <taxon>Fungi</taxon>
        <taxon>Dikarya</taxon>
        <taxon>Ascomycota</taxon>
        <taxon>Pezizomycotina</taxon>
        <taxon>Eurotiomycetes</taxon>
        <taxon>Eurotiomycetidae</taxon>
        <taxon>Eurotiales</taxon>
        <taxon>Aspergillaceae</taxon>
        <taxon>Penicillium</taxon>
    </lineage>
</organism>
<dbReference type="Gene3D" id="3.30.200.20">
    <property type="entry name" value="Phosphorylase Kinase, domain 1"/>
    <property type="match status" value="1"/>
</dbReference>
<protein>
    <submittedName>
        <fullName evidence="1">Genomic scaffold, ProqFM164S01</fullName>
    </submittedName>
</protein>
<dbReference type="Proteomes" id="UP000030686">
    <property type="component" value="Unassembled WGS sequence"/>
</dbReference>
<gene>
    <name evidence="1" type="ORF">PROQFM164_S01g002787</name>
</gene>
<accession>W6PZ19</accession>
<proteinExistence type="predicted"/>
<dbReference type="InterPro" id="IPR011009">
    <property type="entry name" value="Kinase-like_dom_sf"/>
</dbReference>
<sequence>MTANSSISRELHILKFLERQCRKGLSANYIVQLLDAFIHIGPNGTHQCLVFELLGLQLLPKAIKFIHSAGICHRGNELPAQLIKAAEWTEWIDEDDEDIRLLNFGESSYQG</sequence>
<keyword evidence="2" id="KW-1185">Reference proteome</keyword>
<dbReference type="SUPFAM" id="SSF56112">
    <property type="entry name" value="Protein kinase-like (PK-like)"/>
    <property type="match status" value="1"/>
</dbReference>
<name>W6PZ19_PENRF</name>
<dbReference type="EMBL" id="HG792015">
    <property type="protein sequence ID" value="CDM28976.1"/>
    <property type="molecule type" value="Genomic_DNA"/>
</dbReference>
<dbReference type="AlphaFoldDB" id="W6PZ19"/>